<reference evidence="3" key="1">
    <citation type="journal article" date="2013" name="Nature">
        <title>Pan genome of the phytoplankton Emiliania underpins its global distribution.</title>
        <authorList>
            <person name="Read B.A."/>
            <person name="Kegel J."/>
            <person name="Klute M.J."/>
            <person name="Kuo A."/>
            <person name="Lefebvre S.C."/>
            <person name="Maumus F."/>
            <person name="Mayer C."/>
            <person name="Miller J."/>
            <person name="Monier A."/>
            <person name="Salamov A."/>
            <person name="Young J."/>
            <person name="Aguilar M."/>
            <person name="Claverie J.M."/>
            <person name="Frickenhaus S."/>
            <person name="Gonzalez K."/>
            <person name="Herman E.K."/>
            <person name="Lin Y.C."/>
            <person name="Napier J."/>
            <person name="Ogata H."/>
            <person name="Sarno A.F."/>
            <person name="Shmutz J."/>
            <person name="Schroeder D."/>
            <person name="de Vargas C."/>
            <person name="Verret F."/>
            <person name="von Dassow P."/>
            <person name="Valentin K."/>
            <person name="Van de Peer Y."/>
            <person name="Wheeler G."/>
            <person name="Dacks J.B."/>
            <person name="Delwiche C.F."/>
            <person name="Dyhrman S.T."/>
            <person name="Glockner G."/>
            <person name="John U."/>
            <person name="Richards T."/>
            <person name="Worden A.Z."/>
            <person name="Zhang X."/>
            <person name="Grigoriev I.V."/>
            <person name="Allen A.E."/>
            <person name="Bidle K."/>
            <person name="Borodovsky M."/>
            <person name="Bowler C."/>
            <person name="Brownlee C."/>
            <person name="Cock J.M."/>
            <person name="Elias M."/>
            <person name="Gladyshev V.N."/>
            <person name="Groth M."/>
            <person name="Guda C."/>
            <person name="Hadaegh A."/>
            <person name="Iglesias-Rodriguez M.D."/>
            <person name="Jenkins J."/>
            <person name="Jones B.M."/>
            <person name="Lawson T."/>
            <person name="Leese F."/>
            <person name="Lindquist E."/>
            <person name="Lobanov A."/>
            <person name="Lomsadze A."/>
            <person name="Malik S.B."/>
            <person name="Marsh M.E."/>
            <person name="Mackinder L."/>
            <person name="Mock T."/>
            <person name="Mueller-Roeber B."/>
            <person name="Pagarete A."/>
            <person name="Parker M."/>
            <person name="Probert I."/>
            <person name="Quesneville H."/>
            <person name="Raines C."/>
            <person name="Rensing S.A."/>
            <person name="Riano-Pachon D.M."/>
            <person name="Richier S."/>
            <person name="Rokitta S."/>
            <person name="Shiraiwa Y."/>
            <person name="Soanes D.M."/>
            <person name="van der Giezen M."/>
            <person name="Wahlund T.M."/>
            <person name="Williams B."/>
            <person name="Wilson W."/>
            <person name="Wolfe G."/>
            <person name="Wurch L.L."/>
        </authorList>
    </citation>
    <scope>NUCLEOTIDE SEQUENCE</scope>
</reference>
<name>A0A0D3KHQ1_EMIH1</name>
<dbReference type="Proteomes" id="UP000013827">
    <property type="component" value="Unassembled WGS sequence"/>
</dbReference>
<evidence type="ECO:0008006" key="4">
    <source>
        <dbReference type="Google" id="ProtNLM"/>
    </source>
</evidence>
<feature type="region of interest" description="Disordered" evidence="1">
    <location>
        <begin position="82"/>
        <end position="105"/>
    </location>
</feature>
<dbReference type="PaxDb" id="2903-EOD35286"/>
<dbReference type="EnsemblProtists" id="EOD35286">
    <property type="protein sequence ID" value="EOD35286"/>
    <property type="gene ID" value="EMIHUDRAFT_110824"/>
</dbReference>
<accession>A0A0D3KHQ1</accession>
<reference evidence="2" key="2">
    <citation type="submission" date="2024-10" db="UniProtKB">
        <authorList>
            <consortium name="EnsemblProtists"/>
        </authorList>
    </citation>
    <scope>IDENTIFICATION</scope>
</reference>
<sequence>MAPKLEPYDGSYECLVCGNSVRHAPALKCTSCSANPYHVTCADKCIKWATTCPQCEQPSVQPWPGKAQIPTEHVVKLEPADEPAAAHAVSATRVQRQADETATERRVRPRRAAVFCLEPGARVRAKFREGWALGVIEKRSERTWMVKYDDGERRDDVSDYLLKEPAPAPVAEAPAPAPAPAPVPVRVPAPMPVQSTRGAAMSSASTAVKIEGKEPLQRYRGRHCFRRDYDISPTVGGNKQMAPFVKVADWPAKATSKMLKGRVYMVEDGTWSPERPAAAGENGMVREWGGKMEELGLNDRLDGPNAEVFPLFCKREQQAWASEAWYEYCGEYRLLPGDPDATIFKVPDTQQKQALKARGVEDTWVANEINWKQRTVQFVSYDEELYKVLLENKTKRGALHDGLLD</sequence>
<proteinExistence type="predicted"/>
<dbReference type="RefSeq" id="XP_005787715.1">
    <property type="nucleotide sequence ID" value="XM_005787658.1"/>
</dbReference>
<evidence type="ECO:0000256" key="1">
    <source>
        <dbReference type="SAM" id="MobiDB-lite"/>
    </source>
</evidence>
<dbReference type="GeneID" id="17280556"/>
<dbReference type="Gene3D" id="2.30.30.140">
    <property type="match status" value="1"/>
</dbReference>
<protein>
    <recommendedName>
        <fullName evidence="4">PHD-type domain-containing protein</fullName>
    </recommendedName>
</protein>
<feature type="compositionally biased region" description="Basic and acidic residues" evidence="1">
    <location>
        <begin position="96"/>
        <end position="105"/>
    </location>
</feature>
<dbReference type="HOGENOM" id="CLU_680503_0_0_1"/>
<evidence type="ECO:0000313" key="2">
    <source>
        <dbReference type="EnsemblProtists" id="EOD35286"/>
    </source>
</evidence>
<dbReference type="KEGG" id="ehx:EMIHUDRAFT_110824"/>
<dbReference type="AlphaFoldDB" id="A0A0D3KHQ1"/>
<organism evidence="2 3">
    <name type="scientific">Emiliania huxleyi (strain CCMP1516)</name>
    <dbReference type="NCBI Taxonomy" id="280463"/>
    <lineage>
        <taxon>Eukaryota</taxon>
        <taxon>Haptista</taxon>
        <taxon>Haptophyta</taxon>
        <taxon>Prymnesiophyceae</taxon>
        <taxon>Isochrysidales</taxon>
        <taxon>Noelaerhabdaceae</taxon>
        <taxon>Emiliania</taxon>
    </lineage>
</organism>
<keyword evidence="3" id="KW-1185">Reference proteome</keyword>
<evidence type="ECO:0000313" key="3">
    <source>
        <dbReference type="Proteomes" id="UP000013827"/>
    </source>
</evidence>